<comment type="caution">
    <text evidence="19">The sequence shown here is derived from an EMBL/GenBank/DDBJ whole genome shotgun (WGS) entry which is preliminary data.</text>
</comment>
<dbReference type="InterPro" id="IPR019554">
    <property type="entry name" value="Soluble_ligand-bd"/>
</dbReference>
<name>A0ABU8ENS4_9GAMM</name>
<keyword evidence="9" id="KW-0406">Ion transport</keyword>
<dbReference type="Gene3D" id="3.10.560.10">
    <property type="entry name" value="Outer membrane lipoprotein wza domain like"/>
    <property type="match status" value="6"/>
</dbReference>
<comment type="subcellular location">
    <subcellularLocation>
        <location evidence="1">Cell outer membrane</location>
        <topology evidence="1">Multi-pass membrane protein</topology>
    </subcellularLocation>
</comment>
<reference evidence="19 20" key="1">
    <citation type="submission" date="2023-12" db="EMBL/GenBank/DDBJ databases">
        <title>Friends and Foes: Symbiotic and Algicidal bacterial influence on Karenia brevis blooms.</title>
        <authorList>
            <person name="Fei C."/>
            <person name="Mohamed A.R."/>
            <person name="Booker A."/>
            <person name="Arshad M."/>
            <person name="Klass S."/>
            <person name="Ahn S."/>
            <person name="Gilbert P.M."/>
            <person name="Heil C.A."/>
            <person name="Martinez J.M."/>
            <person name="Amin S.A."/>
        </authorList>
    </citation>
    <scope>NUCLEOTIDE SEQUENCE [LARGE SCALE GENOMIC DNA]</scope>
    <source>
        <strain evidence="19 20">CE15</strain>
    </source>
</reference>
<protein>
    <submittedName>
        <fullName evidence="19">SLBB domain-containing protein</fullName>
    </submittedName>
</protein>
<keyword evidence="3" id="KW-0813">Transport</keyword>
<dbReference type="Pfam" id="PF22461">
    <property type="entry name" value="SLBB_2"/>
    <property type="match status" value="1"/>
</dbReference>
<keyword evidence="13" id="KW-0998">Cell outer membrane</keyword>
<feature type="domain" description="SLBB" evidence="18">
    <location>
        <begin position="176"/>
        <end position="253"/>
    </location>
</feature>
<keyword evidence="12" id="KW-0564">Palmitate</keyword>
<dbReference type="PANTHER" id="PTHR33619">
    <property type="entry name" value="POLYSACCHARIDE EXPORT PROTEIN GFCE-RELATED"/>
    <property type="match status" value="1"/>
</dbReference>
<comment type="similarity">
    <text evidence="2">Belongs to the BexD/CtrA/VexA family.</text>
</comment>
<evidence type="ECO:0000256" key="13">
    <source>
        <dbReference type="ARBA" id="ARBA00023237"/>
    </source>
</evidence>
<keyword evidence="6" id="KW-0812">Transmembrane</keyword>
<feature type="domain" description="Soluble ligand binding" evidence="17">
    <location>
        <begin position="345"/>
        <end position="370"/>
    </location>
</feature>
<dbReference type="Pfam" id="PF02563">
    <property type="entry name" value="Poly_export"/>
    <property type="match status" value="1"/>
</dbReference>
<keyword evidence="14" id="KW-0449">Lipoprotein</keyword>
<gene>
    <name evidence="19" type="ORF">WAE96_01725</name>
</gene>
<dbReference type="InterPro" id="IPR003715">
    <property type="entry name" value="Poly_export_N"/>
</dbReference>
<feature type="region of interest" description="Disordered" evidence="15">
    <location>
        <begin position="39"/>
        <end position="67"/>
    </location>
</feature>
<dbReference type="PANTHER" id="PTHR33619:SF3">
    <property type="entry name" value="POLYSACCHARIDE EXPORT PROTEIN GFCE-RELATED"/>
    <property type="match status" value="1"/>
</dbReference>
<feature type="domain" description="Soluble ligand binding" evidence="17">
    <location>
        <begin position="533"/>
        <end position="581"/>
    </location>
</feature>
<evidence type="ECO:0000256" key="2">
    <source>
        <dbReference type="ARBA" id="ARBA00009450"/>
    </source>
</evidence>
<proteinExistence type="inferred from homology"/>
<organism evidence="19 20">
    <name type="scientific">Pseudoalteromonas spongiae</name>
    <dbReference type="NCBI Taxonomy" id="298657"/>
    <lineage>
        <taxon>Bacteria</taxon>
        <taxon>Pseudomonadati</taxon>
        <taxon>Pseudomonadota</taxon>
        <taxon>Gammaproteobacteria</taxon>
        <taxon>Alteromonadales</taxon>
        <taxon>Pseudoalteromonadaceae</taxon>
        <taxon>Pseudoalteromonas</taxon>
    </lineage>
</organism>
<evidence type="ECO:0000256" key="1">
    <source>
        <dbReference type="ARBA" id="ARBA00004571"/>
    </source>
</evidence>
<keyword evidence="4" id="KW-1134">Transmembrane beta strand</keyword>
<feature type="domain" description="Polysaccharide export protein N-terminal" evidence="16">
    <location>
        <begin position="96"/>
        <end position="169"/>
    </location>
</feature>
<evidence type="ECO:0000256" key="15">
    <source>
        <dbReference type="SAM" id="MobiDB-lite"/>
    </source>
</evidence>
<evidence type="ECO:0000256" key="3">
    <source>
        <dbReference type="ARBA" id="ARBA00022448"/>
    </source>
</evidence>
<keyword evidence="7" id="KW-0732">Signal</keyword>
<evidence type="ECO:0000256" key="5">
    <source>
        <dbReference type="ARBA" id="ARBA00022597"/>
    </source>
</evidence>
<accession>A0ABU8ENS4</accession>
<evidence type="ECO:0000313" key="19">
    <source>
        <dbReference type="EMBL" id="MEI4548425.1"/>
    </source>
</evidence>
<feature type="domain" description="Soluble ligand binding" evidence="17">
    <location>
        <begin position="260"/>
        <end position="303"/>
    </location>
</feature>
<keyword evidence="20" id="KW-1185">Reference proteome</keyword>
<evidence type="ECO:0000256" key="8">
    <source>
        <dbReference type="ARBA" id="ARBA00023047"/>
    </source>
</evidence>
<dbReference type="InterPro" id="IPR049712">
    <property type="entry name" value="Poly_export"/>
</dbReference>
<keyword evidence="11" id="KW-0472">Membrane</keyword>
<keyword evidence="10" id="KW-0626">Porin</keyword>
<evidence type="ECO:0000259" key="16">
    <source>
        <dbReference type="Pfam" id="PF02563"/>
    </source>
</evidence>
<feature type="domain" description="Soluble ligand binding" evidence="17">
    <location>
        <begin position="624"/>
        <end position="661"/>
    </location>
</feature>
<evidence type="ECO:0000256" key="9">
    <source>
        <dbReference type="ARBA" id="ARBA00023065"/>
    </source>
</evidence>
<dbReference type="EMBL" id="JBAWKS010000001">
    <property type="protein sequence ID" value="MEI4548425.1"/>
    <property type="molecule type" value="Genomic_DNA"/>
</dbReference>
<sequence length="862" mass="95776">MTPSPQQIEQFKKLPKSQQKALAKQYGIDLKQLDKSSKEVEEALQDESLLVQPRSEEEEKTEEEKFKPQMEELKPFGYELFAGEPMSFMPSENAAIPDSYIVGPGDEFQINFYGKESDSFEVEIDREGRLTIPKLSPVNVAGLQFSEVKNLVKAKIEQEIIGVQAFVSMGRLRSMRILVLGEAYKPGSYSVSSLASVTHALFVSGGITEIGSLRNIQVKRRGKVVAALDLYDLLTKGDSSNDIILQSGDVVFIPSVGKQVTVSGLVKRPAIFELKQNETAKDLIRLAGGFKAEAFPQKTVIERYAGNSFKTVLTKDFSNTEINYQPHDGDVIKVQGSSEQLENAVTIMGAVSHPGNYQWKQGNRVSDLITSLKSDVLPIADFDYSLIVREKNIRGDIELLQFSLVDALENNQSNFELNPRDIIIVFSRFEEKAEEKRLLTELALSEKEIAHQAKVEQWQKFENRKFLEFIGEETEELEEEEATQLDNLTKLLTGQTEELEDDEYSVFSRKKLLAPVVLKLQKQASAFEDTALIAVNGRVRYPGVYPLVSNASVKLAVNAAGGLLESAYMQNAEVTRVVKGENTSVEHIAVNLSEAIEKPERFTLQSKDSLNIFPTPNWSEERTVSLYGEVRFPGTYSIKRGETLENVLQRAGGLTDFAAENGAIFTRESIRTKERAQLQKLSDDLRREIASKSFSNSVTDASLSYDDTDKLLKDLAKVQALGRLVIDLPKVQSGTVALELENGDALYIPAKQSTVSVIGEVNVSTSHLYSDNLSVDDYLEYSGGLKQRADDDRIYVIKANGSVYIPNGSSWFAVNNNKNKLEPGDTIVVPLDAEYMNQLTLWSTASQIVYQLGLAAAAISAL</sequence>
<dbReference type="Proteomes" id="UP001382455">
    <property type="component" value="Unassembled WGS sequence"/>
</dbReference>
<dbReference type="Pfam" id="PF10531">
    <property type="entry name" value="SLBB"/>
    <property type="match status" value="5"/>
</dbReference>
<evidence type="ECO:0000256" key="6">
    <source>
        <dbReference type="ARBA" id="ARBA00022692"/>
    </source>
</evidence>
<evidence type="ECO:0000256" key="4">
    <source>
        <dbReference type="ARBA" id="ARBA00022452"/>
    </source>
</evidence>
<evidence type="ECO:0000313" key="20">
    <source>
        <dbReference type="Proteomes" id="UP001382455"/>
    </source>
</evidence>
<keyword evidence="5" id="KW-0762">Sugar transport</keyword>
<feature type="domain" description="Soluble ligand binding" evidence="17">
    <location>
        <begin position="755"/>
        <end position="804"/>
    </location>
</feature>
<evidence type="ECO:0000256" key="10">
    <source>
        <dbReference type="ARBA" id="ARBA00023114"/>
    </source>
</evidence>
<evidence type="ECO:0000256" key="11">
    <source>
        <dbReference type="ARBA" id="ARBA00023136"/>
    </source>
</evidence>
<evidence type="ECO:0000259" key="18">
    <source>
        <dbReference type="Pfam" id="PF22461"/>
    </source>
</evidence>
<evidence type="ECO:0000256" key="14">
    <source>
        <dbReference type="ARBA" id="ARBA00023288"/>
    </source>
</evidence>
<keyword evidence="8" id="KW-0625">Polysaccharide transport</keyword>
<evidence type="ECO:0000256" key="7">
    <source>
        <dbReference type="ARBA" id="ARBA00022729"/>
    </source>
</evidence>
<evidence type="ECO:0000259" key="17">
    <source>
        <dbReference type="Pfam" id="PF10531"/>
    </source>
</evidence>
<feature type="compositionally biased region" description="Basic and acidic residues" evidence="15">
    <location>
        <begin position="54"/>
        <end position="67"/>
    </location>
</feature>
<dbReference type="InterPro" id="IPR054765">
    <property type="entry name" value="SLBB_dom"/>
</dbReference>
<evidence type="ECO:0000256" key="12">
    <source>
        <dbReference type="ARBA" id="ARBA00023139"/>
    </source>
</evidence>